<protein>
    <recommendedName>
        <fullName evidence="1">Mycothiol-dependent maleylpyruvate isomerase metal-binding domain-containing protein</fullName>
    </recommendedName>
</protein>
<name>A0A829HMU8_9MYCO</name>
<gene>
    <name evidence="2" type="ORF">J108_22860</name>
</gene>
<reference evidence="2 3" key="1">
    <citation type="journal article" date="2013" name="Genome Announc.">
        <title>Genome Sequence of an Epidemic Isolate of Mycobacterium abscessus subsp. bolletii from Rio de Janeiro, Brazil.</title>
        <authorList>
            <person name="Davidson R.M."/>
            <person name="Reynolds P.R."/>
            <person name="Farias-Hesson E."/>
            <person name="Duarte R.S."/>
            <person name="Jackson M."/>
            <person name="Strong M."/>
        </authorList>
    </citation>
    <scope>NUCLEOTIDE SEQUENCE [LARGE SCALE GENOMIC DNA]</scope>
    <source>
        <strain evidence="2 3">CRM-0020</strain>
    </source>
</reference>
<dbReference type="Pfam" id="PF11716">
    <property type="entry name" value="MDMPI_N"/>
    <property type="match status" value="1"/>
</dbReference>
<organism evidence="2 3">
    <name type="scientific">Mycobacteroides abscessus subsp. bolletii CRM-0020</name>
    <dbReference type="NCBI Taxonomy" id="1306401"/>
    <lineage>
        <taxon>Bacteria</taxon>
        <taxon>Bacillati</taxon>
        <taxon>Actinomycetota</taxon>
        <taxon>Actinomycetes</taxon>
        <taxon>Mycobacteriales</taxon>
        <taxon>Mycobacteriaceae</taxon>
        <taxon>Mycobacteroides</taxon>
        <taxon>Mycobacteroides abscessus</taxon>
    </lineage>
</organism>
<dbReference type="GO" id="GO:0046872">
    <property type="term" value="F:metal ion binding"/>
    <property type="evidence" value="ECO:0007669"/>
    <property type="project" value="InterPro"/>
</dbReference>
<evidence type="ECO:0000259" key="1">
    <source>
        <dbReference type="Pfam" id="PF11716"/>
    </source>
</evidence>
<dbReference type="InterPro" id="IPR024344">
    <property type="entry name" value="MDMPI_metal-binding"/>
</dbReference>
<sequence length="216" mass="24256">MSNQSKEVPMSRARVYAMVQQEKRDLAALLRELTPQEWESPSLCAGWRVRDVVAHVLYDGTPLLRYGCEVIRVRGSADRLNRLYLDRARGCSTEELLAAFEATIARSYSARIQPKLVLADLLIHQQDIRRPLNRLRTVPEGTLRMVLDNPDPFIHSKRRLKGLRWTATDIQWTDGTGPEIHGPGEAIVMAVGGRPAALAQLDGPGVEILRTRLDGE</sequence>
<accession>A0A829HMU8</accession>
<dbReference type="Gene3D" id="1.20.120.450">
    <property type="entry name" value="dinb family like domain"/>
    <property type="match status" value="1"/>
</dbReference>
<dbReference type="InterPro" id="IPR034660">
    <property type="entry name" value="DinB/YfiT-like"/>
</dbReference>
<dbReference type="InterPro" id="IPR017517">
    <property type="entry name" value="Maleyloyr_isom"/>
</dbReference>
<evidence type="ECO:0000313" key="2">
    <source>
        <dbReference type="EMBL" id="EPQ21199.1"/>
    </source>
</evidence>
<comment type="caution">
    <text evidence="2">The sequence shown here is derived from an EMBL/GenBank/DDBJ whole genome shotgun (WGS) entry which is preliminary data.</text>
</comment>
<dbReference type="Proteomes" id="UP000014969">
    <property type="component" value="Unassembled WGS sequence"/>
</dbReference>
<evidence type="ECO:0000313" key="3">
    <source>
        <dbReference type="Proteomes" id="UP000014969"/>
    </source>
</evidence>
<feature type="domain" description="Mycothiol-dependent maleylpyruvate isomerase metal-binding" evidence="1">
    <location>
        <begin position="20"/>
        <end position="106"/>
    </location>
</feature>
<proteinExistence type="predicted"/>
<dbReference type="SUPFAM" id="SSF109854">
    <property type="entry name" value="DinB/YfiT-like putative metalloenzymes"/>
    <property type="match status" value="1"/>
</dbReference>
<dbReference type="NCBIfam" id="TIGR03083">
    <property type="entry name" value="maleylpyruvate isomerase family mycothiol-dependent enzyme"/>
    <property type="match status" value="1"/>
</dbReference>
<dbReference type="EMBL" id="ATFQ01000037">
    <property type="protein sequence ID" value="EPQ21199.1"/>
    <property type="molecule type" value="Genomic_DNA"/>
</dbReference>
<dbReference type="AlphaFoldDB" id="A0A829HMU8"/>